<feature type="transmembrane region" description="Helical" evidence="1">
    <location>
        <begin position="157"/>
        <end position="177"/>
    </location>
</feature>
<feature type="transmembrane region" description="Helical" evidence="1">
    <location>
        <begin position="89"/>
        <end position="112"/>
    </location>
</feature>
<feature type="transmembrane region" description="Helical" evidence="1">
    <location>
        <begin position="55"/>
        <end position="82"/>
    </location>
</feature>
<keyword evidence="3" id="KW-1185">Reference proteome</keyword>
<keyword evidence="1" id="KW-0812">Transmembrane</keyword>
<evidence type="ECO:0008006" key="4">
    <source>
        <dbReference type="Google" id="ProtNLM"/>
    </source>
</evidence>
<dbReference type="InterPro" id="IPR025495">
    <property type="entry name" value="DUF4386"/>
</dbReference>
<organism evidence="2 3">
    <name type="scientific">Phytohabitans aurantiacus</name>
    <dbReference type="NCBI Taxonomy" id="3016789"/>
    <lineage>
        <taxon>Bacteria</taxon>
        <taxon>Bacillati</taxon>
        <taxon>Actinomycetota</taxon>
        <taxon>Actinomycetes</taxon>
        <taxon>Micromonosporales</taxon>
        <taxon>Micromonosporaceae</taxon>
    </lineage>
</organism>
<evidence type="ECO:0000313" key="3">
    <source>
        <dbReference type="Proteomes" id="UP001144280"/>
    </source>
</evidence>
<keyword evidence="1" id="KW-1133">Transmembrane helix</keyword>
<sequence>MVHGRRMKLFSARTAGLLYLIVLAFGLASEAALRTRIFVPDDAAATAANAAEAQWLLRAVLAANLTYLAGEVVMTAILYLLFRRVSEPVSLLAAALRLVSLAVFTANLSNLLAARTDPTNALRHLEAHQHGYAAGLVIFGLNCLAMGHLLRHSGRTALGVLLGVAGVGYLVNSYLFTLVPGYGGEATPVLLAPALIAETWFCVVLLRARSPRL</sequence>
<keyword evidence="1" id="KW-0472">Membrane</keyword>
<reference evidence="2" key="1">
    <citation type="submission" date="2022-12" db="EMBL/GenBank/DDBJ databases">
        <title>New Phytohabitans aurantiacus sp. RD004123 nov., an actinomycete isolated from soil.</title>
        <authorList>
            <person name="Triningsih D.W."/>
            <person name="Harunari E."/>
            <person name="Igarashi Y."/>
        </authorList>
    </citation>
    <scope>NUCLEOTIDE SEQUENCE</scope>
    <source>
        <strain evidence="2">RD004123</strain>
    </source>
</reference>
<accession>A0ABQ5QYH6</accession>
<dbReference type="EMBL" id="BSDI01000025">
    <property type="protein sequence ID" value="GLH99608.1"/>
    <property type="molecule type" value="Genomic_DNA"/>
</dbReference>
<dbReference type="Proteomes" id="UP001144280">
    <property type="component" value="Unassembled WGS sequence"/>
</dbReference>
<name>A0ABQ5QYH6_9ACTN</name>
<feature type="transmembrane region" description="Helical" evidence="1">
    <location>
        <begin position="189"/>
        <end position="208"/>
    </location>
</feature>
<evidence type="ECO:0000256" key="1">
    <source>
        <dbReference type="SAM" id="Phobius"/>
    </source>
</evidence>
<comment type="caution">
    <text evidence="2">The sequence shown here is derived from an EMBL/GenBank/DDBJ whole genome shotgun (WGS) entry which is preliminary data.</text>
</comment>
<feature type="transmembrane region" description="Helical" evidence="1">
    <location>
        <begin position="132"/>
        <end position="150"/>
    </location>
</feature>
<proteinExistence type="predicted"/>
<dbReference type="Pfam" id="PF14329">
    <property type="entry name" value="DUF4386"/>
    <property type="match status" value="1"/>
</dbReference>
<gene>
    <name evidence="2" type="ORF">Pa4123_48840</name>
</gene>
<evidence type="ECO:0000313" key="2">
    <source>
        <dbReference type="EMBL" id="GLH99608.1"/>
    </source>
</evidence>
<protein>
    <recommendedName>
        <fullName evidence="4">DUF4386 domain-containing protein</fullName>
    </recommendedName>
</protein>